<comment type="similarity">
    <text evidence="2">Belongs to the UPF0057 (PMP3) family.</text>
</comment>
<keyword evidence="3 6" id="KW-0812">Transmembrane</keyword>
<sequence>MCWETERKEEMWCCAASVAFFCPPLSVLLLYGCGKEFLLNCILTFLCYIPGFLHALCIVFCPDRINPKKKFLMTEQACRAREKAEYLARARAREEAAARQAMCFKVIRRDELWCFASMVALFCPPLAVMMMTGCGIDFVLNCALTFLLWIPGFIHAYCIIYCPDHIDPNAKLQMTEAAIRWRARKEAERQAAAEQAQGIERL</sequence>
<reference evidence="7" key="2">
    <citation type="journal article" date="2022" name="Res Sq">
        <title>Comparative Genomics Reveals Insights into the Divergent Evolution of Astigmatic Mites and Household Pest Adaptations.</title>
        <authorList>
            <person name="Xiong Q."/>
            <person name="Wan A.T.-Y."/>
            <person name="Liu X.-Y."/>
            <person name="Fung C.S.-H."/>
            <person name="Xiao X."/>
            <person name="Malainual N."/>
            <person name="Hou J."/>
            <person name="Wang L."/>
            <person name="Wang M."/>
            <person name="Yang K."/>
            <person name="Cui Y."/>
            <person name="Leung E."/>
            <person name="Nong W."/>
            <person name="Shin S.-K."/>
            <person name="Au S."/>
            <person name="Jeong K.Y."/>
            <person name="Chew F.T."/>
            <person name="Hui J."/>
            <person name="Leung T.F."/>
            <person name="Tungtrongchitr A."/>
            <person name="Zhong N."/>
            <person name="Liu Z."/>
            <person name="Tsui S."/>
        </authorList>
    </citation>
    <scope>NUCLEOTIDE SEQUENCE</scope>
    <source>
        <strain evidence="7">Derf</strain>
        <tissue evidence="7">Whole organism</tissue>
    </source>
</reference>
<dbReference type="PANTHER" id="PTHR21659">
    <property type="entry name" value="HYDROPHOBIC PROTEIN RCI2 LOW TEMPERATURE AND SALT RESPONSIVE PROTEIN LTI6 -RELATED"/>
    <property type="match status" value="1"/>
</dbReference>
<feature type="transmembrane region" description="Helical" evidence="6">
    <location>
        <begin position="12"/>
        <end position="31"/>
    </location>
</feature>
<evidence type="ECO:0000256" key="6">
    <source>
        <dbReference type="SAM" id="Phobius"/>
    </source>
</evidence>
<dbReference type="PANTHER" id="PTHR21659:SF42">
    <property type="entry name" value="UPF0057 MEMBRANE PROTEIN ZK632.10-RELATED"/>
    <property type="match status" value="1"/>
</dbReference>
<keyword evidence="5 6" id="KW-0472">Membrane</keyword>
<dbReference type="GO" id="GO:0016020">
    <property type="term" value="C:membrane"/>
    <property type="evidence" value="ECO:0007669"/>
    <property type="project" value="UniProtKB-SubCell"/>
</dbReference>
<feature type="transmembrane region" description="Helical" evidence="6">
    <location>
        <begin position="37"/>
        <end position="61"/>
    </location>
</feature>
<evidence type="ECO:0000313" key="7">
    <source>
        <dbReference type="EMBL" id="KAH9526614.1"/>
    </source>
</evidence>
<evidence type="ECO:0000313" key="8">
    <source>
        <dbReference type="Proteomes" id="UP000790347"/>
    </source>
</evidence>
<dbReference type="AlphaFoldDB" id="A0A922L8K8"/>
<keyword evidence="8" id="KW-1185">Reference proteome</keyword>
<gene>
    <name evidence="7" type="ORF">DERF_000685</name>
</gene>
<keyword evidence="4 6" id="KW-1133">Transmembrane helix</keyword>
<evidence type="ECO:0008006" key="9">
    <source>
        <dbReference type="Google" id="ProtNLM"/>
    </source>
</evidence>
<comment type="subcellular location">
    <subcellularLocation>
        <location evidence="1">Membrane</location>
    </subcellularLocation>
</comment>
<reference evidence="7" key="1">
    <citation type="submission" date="2013-05" db="EMBL/GenBank/DDBJ databases">
        <authorList>
            <person name="Yim A.K.Y."/>
            <person name="Chan T.F."/>
            <person name="Ji K.M."/>
            <person name="Liu X.Y."/>
            <person name="Zhou J.W."/>
            <person name="Li R.Q."/>
            <person name="Yang K.Y."/>
            <person name="Li J."/>
            <person name="Li M."/>
            <person name="Law P.T.W."/>
            <person name="Wu Y.L."/>
            <person name="Cai Z.L."/>
            <person name="Qin H."/>
            <person name="Bao Y."/>
            <person name="Leung R.K.K."/>
            <person name="Ng P.K.S."/>
            <person name="Zou J."/>
            <person name="Zhong X.J."/>
            <person name="Ran P.X."/>
            <person name="Zhong N.S."/>
            <person name="Liu Z.G."/>
            <person name="Tsui S.K.W."/>
        </authorList>
    </citation>
    <scope>NUCLEOTIDE SEQUENCE</scope>
    <source>
        <strain evidence="7">Derf</strain>
        <tissue evidence="7">Whole organism</tissue>
    </source>
</reference>
<dbReference type="PROSITE" id="PS51257">
    <property type="entry name" value="PROKAR_LIPOPROTEIN"/>
    <property type="match status" value="1"/>
</dbReference>
<name>A0A922L8K8_DERFA</name>
<dbReference type="Proteomes" id="UP000790347">
    <property type="component" value="Unassembled WGS sequence"/>
</dbReference>
<evidence type="ECO:0000256" key="4">
    <source>
        <dbReference type="ARBA" id="ARBA00022989"/>
    </source>
</evidence>
<evidence type="ECO:0000256" key="2">
    <source>
        <dbReference type="ARBA" id="ARBA00009530"/>
    </source>
</evidence>
<evidence type="ECO:0000256" key="5">
    <source>
        <dbReference type="ARBA" id="ARBA00023136"/>
    </source>
</evidence>
<feature type="transmembrane region" description="Helical" evidence="6">
    <location>
        <begin position="112"/>
        <end position="132"/>
    </location>
</feature>
<protein>
    <recommendedName>
        <fullName evidence="9">Plasma membrane proteolipid 3</fullName>
    </recommendedName>
</protein>
<accession>A0A922L8K8</accession>
<proteinExistence type="inferred from homology"/>
<organism evidence="7 8">
    <name type="scientific">Dermatophagoides farinae</name>
    <name type="common">American house dust mite</name>
    <dbReference type="NCBI Taxonomy" id="6954"/>
    <lineage>
        <taxon>Eukaryota</taxon>
        <taxon>Metazoa</taxon>
        <taxon>Ecdysozoa</taxon>
        <taxon>Arthropoda</taxon>
        <taxon>Chelicerata</taxon>
        <taxon>Arachnida</taxon>
        <taxon>Acari</taxon>
        <taxon>Acariformes</taxon>
        <taxon>Sarcoptiformes</taxon>
        <taxon>Astigmata</taxon>
        <taxon>Psoroptidia</taxon>
        <taxon>Analgoidea</taxon>
        <taxon>Pyroglyphidae</taxon>
        <taxon>Dermatophagoidinae</taxon>
        <taxon>Dermatophagoides</taxon>
    </lineage>
</organism>
<comment type="caution">
    <text evidence="7">The sequence shown here is derived from an EMBL/GenBank/DDBJ whole genome shotgun (WGS) entry which is preliminary data.</text>
</comment>
<feature type="transmembrane region" description="Helical" evidence="6">
    <location>
        <begin position="138"/>
        <end position="162"/>
    </location>
</feature>
<dbReference type="Pfam" id="PF01679">
    <property type="entry name" value="Pmp3"/>
    <property type="match status" value="2"/>
</dbReference>
<evidence type="ECO:0000256" key="1">
    <source>
        <dbReference type="ARBA" id="ARBA00004370"/>
    </source>
</evidence>
<dbReference type="InterPro" id="IPR000612">
    <property type="entry name" value="PMP3"/>
</dbReference>
<evidence type="ECO:0000256" key="3">
    <source>
        <dbReference type="ARBA" id="ARBA00022692"/>
    </source>
</evidence>
<dbReference type="EMBL" id="ASGP02000001">
    <property type="protein sequence ID" value="KAH9526614.1"/>
    <property type="molecule type" value="Genomic_DNA"/>
</dbReference>